<proteinExistence type="predicted"/>
<reference evidence="1" key="1">
    <citation type="submission" date="2021-06" db="EMBL/GenBank/DDBJ databases">
        <authorList>
            <person name="Kallberg Y."/>
            <person name="Tangrot J."/>
            <person name="Rosling A."/>
        </authorList>
    </citation>
    <scope>NUCLEOTIDE SEQUENCE</scope>
    <source>
        <strain evidence="1">MA461A</strain>
    </source>
</reference>
<accession>A0ACA9S5X4</accession>
<feature type="non-terminal residue" evidence="1">
    <location>
        <position position="1"/>
    </location>
</feature>
<dbReference type="EMBL" id="CAJVQC010092859">
    <property type="protein sequence ID" value="CAG8826852.1"/>
    <property type="molecule type" value="Genomic_DNA"/>
</dbReference>
<dbReference type="Proteomes" id="UP000789920">
    <property type="component" value="Unassembled WGS sequence"/>
</dbReference>
<evidence type="ECO:0000313" key="1">
    <source>
        <dbReference type="EMBL" id="CAG8826852.1"/>
    </source>
</evidence>
<evidence type="ECO:0000313" key="2">
    <source>
        <dbReference type="Proteomes" id="UP000789920"/>
    </source>
</evidence>
<comment type="caution">
    <text evidence="1">The sequence shown here is derived from an EMBL/GenBank/DDBJ whole genome shotgun (WGS) entry which is preliminary data.</text>
</comment>
<organism evidence="1 2">
    <name type="scientific">Racocetra persica</name>
    <dbReference type="NCBI Taxonomy" id="160502"/>
    <lineage>
        <taxon>Eukaryota</taxon>
        <taxon>Fungi</taxon>
        <taxon>Fungi incertae sedis</taxon>
        <taxon>Mucoromycota</taxon>
        <taxon>Glomeromycotina</taxon>
        <taxon>Glomeromycetes</taxon>
        <taxon>Diversisporales</taxon>
        <taxon>Gigasporaceae</taxon>
        <taxon>Racocetra</taxon>
    </lineage>
</organism>
<feature type="non-terminal residue" evidence="1">
    <location>
        <position position="240"/>
    </location>
</feature>
<sequence length="240" mass="27982">ASKRNLRKKKLRTIKKAKIEKSDSSIVGEGISNSNANHIEESTNIFYDPLKHKTQSESCLSKSKSRKYILSYWKSEDFIVSDLKSKNDLQSIFLIDPKITFFKKFAERRWQREVIKMLLDQELLLLDAITTTPNHTNYSSHFNYLSNICEFIDLLESEIFDHTKPTNKNSDLAWKQFTLWAFFAISSSIVKQIRNHCQCLWSKIKHAHQQHVKAEKVSLKQTTISEALCRNLKDKQIIAS</sequence>
<protein>
    <submittedName>
        <fullName evidence="1">3002_t:CDS:1</fullName>
    </submittedName>
</protein>
<name>A0ACA9S5X4_9GLOM</name>
<keyword evidence="2" id="KW-1185">Reference proteome</keyword>
<gene>
    <name evidence="1" type="ORF">RPERSI_LOCUS26830</name>
</gene>